<proteinExistence type="predicted"/>
<dbReference type="VEuPathDB" id="MicrosporidiaDB:H312_00454"/>
<reference evidence="1 2" key="2">
    <citation type="submission" date="2014-03" db="EMBL/GenBank/DDBJ databases">
        <title>The Genome Sequence of Anncaliia algerae insect isolate PRA339.</title>
        <authorList>
            <consortium name="The Broad Institute Genome Sequencing Platform"/>
            <consortium name="The Broad Institute Genome Sequencing Center for Infectious Disease"/>
            <person name="Cuomo C."/>
            <person name="Becnel J."/>
            <person name="Sanscrainte N."/>
            <person name="Walker B."/>
            <person name="Young S.K."/>
            <person name="Zeng Q."/>
            <person name="Gargeya S."/>
            <person name="Fitzgerald M."/>
            <person name="Haas B."/>
            <person name="Abouelleil A."/>
            <person name="Alvarado L."/>
            <person name="Arachchi H.M."/>
            <person name="Berlin A.M."/>
            <person name="Chapman S.B."/>
            <person name="Dewar J."/>
            <person name="Goldberg J."/>
            <person name="Griggs A."/>
            <person name="Gujja S."/>
            <person name="Hansen M."/>
            <person name="Howarth C."/>
            <person name="Imamovic A."/>
            <person name="Larimer J."/>
            <person name="McCowan C."/>
            <person name="Murphy C."/>
            <person name="Neiman D."/>
            <person name="Pearson M."/>
            <person name="Priest M."/>
            <person name="Roberts A."/>
            <person name="Saif S."/>
            <person name="Shea T."/>
            <person name="Sisk P."/>
            <person name="Sykes S."/>
            <person name="Wortman J."/>
            <person name="Nusbaum C."/>
            <person name="Birren B."/>
        </authorList>
    </citation>
    <scope>NUCLEOTIDE SEQUENCE [LARGE SCALE GENOMIC DNA]</scope>
    <source>
        <strain evidence="1 2">PRA339</strain>
    </source>
</reference>
<dbReference type="EMBL" id="KK365132">
    <property type="protein sequence ID" value="KCZ82176.1"/>
    <property type="molecule type" value="Genomic_DNA"/>
</dbReference>
<gene>
    <name evidence="1" type="ORF">H312_00454</name>
</gene>
<dbReference type="HOGENOM" id="CLU_062254_0_0_1"/>
<evidence type="ECO:0000313" key="1">
    <source>
        <dbReference type="EMBL" id="KCZ82176.1"/>
    </source>
</evidence>
<organism evidence="1 2">
    <name type="scientific">Anncaliia algerae PRA339</name>
    <dbReference type="NCBI Taxonomy" id="1288291"/>
    <lineage>
        <taxon>Eukaryota</taxon>
        <taxon>Fungi</taxon>
        <taxon>Fungi incertae sedis</taxon>
        <taxon>Microsporidia</taxon>
        <taxon>Tubulinosematoidea</taxon>
        <taxon>Tubulinosematidae</taxon>
        <taxon>Anncaliia</taxon>
    </lineage>
</organism>
<name>A0A059F5F2_9MICR</name>
<dbReference type="OrthoDB" id="10376708at2759"/>
<sequence length="377" mass="45060">MLICNIFFIMKNMNGTQSDVFTNYGTFSSPPTPYCNEISNRGINSIINLDDKSKEANRKITQKNSCDIFTNCGFFISDTNYSTCDNPEREKKYSKIKNYHENNEYGNEKCVKPPKNQGNDLSLKDSQKIRLLEKSINTRVAIQTNKEKNLIEDVRLFALIPYYVNSEKVEDLLIYEYETTAFFIQQYPPNNISPINLDRLLENTKFFGKLTFHFQLKGFRLKEKNSYAKNKIKMAIMQLFSLRFRSFFEFVCFFSAVSFITRYFDQFFFIDPVINKRNIFRKNEKFRYFFHVDDLSKNHENFHKEFFYKVPNFTFEDYLNYLFADCLEFQDYGRPMLNAFVFNFRRIYLLCYFYNSQTPENSLLKNEDKTTLKLINS</sequence>
<reference evidence="2" key="1">
    <citation type="submission" date="2013-02" db="EMBL/GenBank/DDBJ databases">
        <authorList>
            <consortium name="The Broad Institute Genome Sequencing Platform"/>
            <person name="Cuomo C."/>
            <person name="Becnel J."/>
            <person name="Sanscrainte N."/>
            <person name="Walker B."/>
            <person name="Young S.K."/>
            <person name="Zeng Q."/>
            <person name="Gargeya S."/>
            <person name="Fitzgerald M."/>
            <person name="Haas B."/>
            <person name="Abouelleil A."/>
            <person name="Alvarado L."/>
            <person name="Arachchi H.M."/>
            <person name="Berlin A.M."/>
            <person name="Chapman S.B."/>
            <person name="Dewar J."/>
            <person name="Goldberg J."/>
            <person name="Griggs A."/>
            <person name="Gujja S."/>
            <person name="Hansen M."/>
            <person name="Howarth C."/>
            <person name="Imamovic A."/>
            <person name="Larimer J."/>
            <person name="McCowan C."/>
            <person name="Murphy C."/>
            <person name="Neiman D."/>
            <person name="Pearson M."/>
            <person name="Priest M."/>
            <person name="Roberts A."/>
            <person name="Saif S."/>
            <person name="Shea T."/>
            <person name="Sisk P."/>
            <person name="Sykes S."/>
            <person name="Wortman J."/>
            <person name="Nusbaum C."/>
            <person name="Birren B."/>
        </authorList>
    </citation>
    <scope>NUCLEOTIDE SEQUENCE [LARGE SCALE GENOMIC DNA]</scope>
    <source>
        <strain evidence="2">PRA339</strain>
    </source>
</reference>
<protein>
    <submittedName>
        <fullName evidence="1">Uncharacterized protein</fullName>
    </submittedName>
</protein>
<dbReference type="AlphaFoldDB" id="A0A059F5F2"/>
<dbReference type="Proteomes" id="UP000030655">
    <property type="component" value="Unassembled WGS sequence"/>
</dbReference>
<evidence type="ECO:0000313" key="2">
    <source>
        <dbReference type="Proteomes" id="UP000030655"/>
    </source>
</evidence>
<keyword evidence="2" id="KW-1185">Reference proteome</keyword>
<accession>A0A059F5F2</accession>